<evidence type="ECO:0000256" key="6">
    <source>
        <dbReference type="ARBA" id="ARBA00032263"/>
    </source>
</evidence>
<dbReference type="PANTHER" id="PTHR10177">
    <property type="entry name" value="CYCLINS"/>
    <property type="match status" value="1"/>
</dbReference>
<feature type="chain" id="PRO_5043665109" description="B-like cyclin" evidence="9">
    <location>
        <begin position="18"/>
        <end position="650"/>
    </location>
</feature>
<evidence type="ECO:0000256" key="7">
    <source>
        <dbReference type="RuleBase" id="RU000383"/>
    </source>
</evidence>
<evidence type="ECO:0000256" key="8">
    <source>
        <dbReference type="SAM" id="MobiDB-lite"/>
    </source>
</evidence>
<dbReference type="Gene3D" id="1.10.472.10">
    <property type="entry name" value="Cyclin-like"/>
    <property type="match status" value="3"/>
</dbReference>
<evidence type="ECO:0000313" key="12">
    <source>
        <dbReference type="EMBL" id="KAK7850908.1"/>
    </source>
</evidence>
<proteinExistence type="inferred from homology"/>
<dbReference type="Pfam" id="PF00134">
    <property type="entry name" value="Cyclin_N"/>
    <property type="match status" value="1"/>
</dbReference>
<dbReference type="InterPro" id="IPR006671">
    <property type="entry name" value="Cyclin_N"/>
</dbReference>
<evidence type="ECO:0000259" key="10">
    <source>
        <dbReference type="SMART" id="SM00385"/>
    </source>
</evidence>
<dbReference type="InterPro" id="IPR004367">
    <property type="entry name" value="Cyclin_C-dom"/>
</dbReference>
<evidence type="ECO:0000256" key="3">
    <source>
        <dbReference type="ARBA" id="ARBA00022618"/>
    </source>
</evidence>
<evidence type="ECO:0000313" key="13">
    <source>
        <dbReference type="Proteomes" id="UP000237347"/>
    </source>
</evidence>
<feature type="compositionally biased region" description="Polar residues" evidence="8">
    <location>
        <begin position="168"/>
        <end position="180"/>
    </location>
</feature>
<feature type="region of interest" description="Disordered" evidence="8">
    <location>
        <begin position="168"/>
        <end position="199"/>
    </location>
</feature>
<sequence length="650" mass="72659">MFKLSLLCASSLYVAKFTLHMTPAWTPLLCKQACYEESQLRDFAEMILGFHKAAGKGQLRVSYEKYMRHDLSVGVRNLKVYVESEAAKADADSNEGKSVIASKRANLTSVRGVNNMEKNKGKLISSASTNVRRKALADVSNAQGNSSRKAVPVGLKLTVSMGPGGRTINVSSRKSFTENAESSDKGKERSGYPVPKAGKKVASRINNRSHLWQNRMSDGFLIMGKTNVEAHALTRKSVRYQQFDSLLILLMIQPTVKTTLQATLAQRTLKSKNILNINKSTSVAAISSKNKEEAVTSSISENAAVVVPYEATQGQLPSAGAVVVVPHEATQGQLPSDGNGNPSTVSDVIPKKSKRRRSYTSLLMAGSKLLEECGEVMKLEKLPSIDDNCNQLEVAEYVDEIYQYYWVTEAQNPSMENYMSIQTDITAHMRGILINWLIEVHFKFDLMQETLYLMVTLLDRYLSQASVKKNEMQLVGLTALLLASKYEDFWHPRVKDLISISAESYTRDQMLAMERLILKQLKFRLNVATPYVFMLRFLKAAQSDSKLEHLAFYLIELCLVEHESLKFKPSLLCASALYVARCTLHMTPAWTPLLCKHARYEESQLRDCAQMIIRSHKAAGKGQLRVSYEKYMRPDLSGAAAIKPLDRLPL</sequence>
<gene>
    <name evidence="12" type="primary">CYCB3-1_0</name>
    <name evidence="12" type="ORF">CFP56_043466</name>
</gene>
<dbReference type="InterPro" id="IPR036915">
    <property type="entry name" value="Cyclin-like_sf"/>
</dbReference>
<evidence type="ECO:0000256" key="2">
    <source>
        <dbReference type="ARBA" id="ARBA00011177"/>
    </source>
</evidence>
<evidence type="ECO:0000256" key="5">
    <source>
        <dbReference type="ARBA" id="ARBA00023306"/>
    </source>
</evidence>
<dbReference type="EMBL" id="PKMF04000094">
    <property type="protein sequence ID" value="KAK7850908.1"/>
    <property type="molecule type" value="Genomic_DNA"/>
</dbReference>
<dbReference type="InterPro" id="IPR013763">
    <property type="entry name" value="Cyclin-like_dom"/>
</dbReference>
<evidence type="ECO:0000256" key="9">
    <source>
        <dbReference type="SAM" id="SignalP"/>
    </source>
</evidence>
<comment type="caution">
    <text evidence="12">The sequence shown here is derived from an EMBL/GenBank/DDBJ whole genome shotgun (WGS) entry which is preliminary data.</text>
</comment>
<evidence type="ECO:0000256" key="4">
    <source>
        <dbReference type="ARBA" id="ARBA00023127"/>
    </source>
</evidence>
<dbReference type="Proteomes" id="UP000237347">
    <property type="component" value="Unassembled WGS sequence"/>
</dbReference>
<keyword evidence="4 7" id="KW-0195">Cyclin</keyword>
<organism evidence="12 13">
    <name type="scientific">Quercus suber</name>
    <name type="common">Cork oak</name>
    <dbReference type="NCBI Taxonomy" id="58331"/>
    <lineage>
        <taxon>Eukaryota</taxon>
        <taxon>Viridiplantae</taxon>
        <taxon>Streptophyta</taxon>
        <taxon>Embryophyta</taxon>
        <taxon>Tracheophyta</taxon>
        <taxon>Spermatophyta</taxon>
        <taxon>Magnoliopsida</taxon>
        <taxon>eudicotyledons</taxon>
        <taxon>Gunneridae</taxon>
        <taxon>Pentapetalae</taxon>
        <taxon>rosids</taxon>
        <taxon>fabids</taxon>
        <taxon>Fagales</taxon>
        <taxon>Fagaceae</taxon>
        <taxon>Quercus</taxon>
    </lineage>
</organism>
<dbReference type="CDD" id="cd20507">
    <property type="entry name" value="CYCLIN_CCNB1-like_rpt1"/>
    <property type="match status" value="1"/>
</dbReference>
<feature type="domain" description="Cyclin-like" evidence="10">
    <location>
        <begin position="435"/>
        <end position="519"/>
    </location>
</feature>
<keyword evidence="3" id="KW-0132">Cell division</keyword>
<keyword evidence="5" id="KW-0131">Cell cycle</keyword>
<accession>A0AAW0LGQ7</accession>
<dbReference type="SMART" id="SM01332">
    <property type="entry name" value="Cyclin_C"/>
    <property type="match status" value="1"/>
</dbReference>
<dbReference type="SUPFAM" id="SSF47954">
    <property type="entry name" value="Cyclin-like"/>
    <property type="match status" value="3"/>
</dbReference>
<dbReference type="Pfam" id="PF02984">
    <property type="entry name" value="Cyclin_C"/>
    <property type="match status" value="2"/>
</dbReference>
<dbReference type="FunFam" id="1.10.472.10:FF:000091">
    <property type="entry name" value="putative cyclin-B3-1 isoform X3"/>
    <property type="match status" value="1"/>
</dbReference>
<feature type="domain" description="Cyclin C-terminal" evidence="11">
    <location>
        <begin position="528"/>
        <end position="645"/>
    </location>
</feature>
<dbReference type="FunFam" id="1.10.472.10:FF:000057">
    <property type="entry name" value="Cyclin N-terminal domain containing 2"/>
    <property type="match status" value="1"/>
</dbReference>
<keyword evidence="13" id="KW-1185">Reference proteome</keyword>
<keyword evidence="9" id="KW-0732">Signal</keyword>
<dbReference type="AlphaFoldDB" id="A0AAW0LGQ7"/>
<name>A0AAW0LGQ7_QUESU</name>
<evidence type="ECO:0000256" key="1">
    <source>
        <dbReference type="ARBA" id="ARBA00006955"/>
    </source>
</evidence>
<comment type="subunit">
    <text evidence="2">Interacts with the CDC2 protein kinase to form a serine/threonine kinase holoenzyme complex also known as maturation promoting factor (MPF). The cyclin subunit imparts substrate specificity to the complex.</text>
</comment>
<dbReference type="GO" id="GO:0051301">
    <property type="term" value="P:cell division"/>
    <property type="evidence" value="ECO:0007669"/>
    <property type="project" value="UniProtKB-KW"/>
</dbReference>
<dbReference type="InterPro" id="IPR039361">
    <property type="entry name" value="Cyclin"/>
</dbReference>
<comment type="similarity">
    <text evidence="1">Belongs to the cyclin family. Cyclin AB subfamily.</text>
</comment>
<feature type="domain" description="Cyclin-like" evidence="10">
    <location>
        <begin position="532"/>
        <end position="614"/>
    </location>
</feature>
<reference evidence="12 13" key="1">
    <citation type="journal article" date="2018" name="Sci. Data">
        <title>The draft genome sequence of cork oak.</title>
        <authorList>
            <person name="Ramos A.M."/>
            <person name="Usie A."/>
            <person name="Barbosa P."/>
            <person name="Barros P.M."/>
            <person name="Capote T."/>
            <person name="Chaves I."/>
            <person name="Simoes F."/>
            <person name="Abreu I."/>
            <person name="Carrasquinho I."/>
            <person name="Faro C."/>
            <person name="Guimaraes J.B."/>
            <person name="Mendonca D."/>
            <person name="Nobrega F."/>
            <person name="Rodrigues L."/>
            <person name="Saibo N.J.M."/>
            <person name="Varela M.C."/>
            <person name="Egas C."/>
            <person name="Matos J."/>
            <person name="Miguel C.M."/>
            <person name="Oliveira M.M."/>
            <person name="Ricardo C.P."/>
            <person name="Goncalves S."/>
        </authorList>
    </citation>
    <scope>NUCLEOTIDE SEQUENCE [LARGE SCALE GENOMIC DNA]</scope>
    <source>
        <strain evidence="13">cv. HL8</strain>
    </source>
</reference>
<feature type="signal peptide" evidence="9">
    <location>
        <begin position="1"/>
        <end position="17"/>
    </location>
</feature>
<evidence type="ECO:0000259" key="11">
    <source>
        <dbReference type="SMART" id="SM01332"/>
    </source>
</evidence>
<protein>
    <recommendedName>
        <fullName evidence="6">B-like cyclin</fullName>
    </recommendedName>
</protein>
<dbReference type="SMART" id="SM00385">
    <property type="entry name" value="CYCLIN"/>
    <property type="match status" value="2"/>
</dbReference>